<dbReference type="EMBL" id="JAWDGP010007236">
    <property type="protein sequence ID" value="KAK3727724.1"/>
    <property type="molecule type" value="Genomic_DNA"/>
</dbReference>
<sequence length="85" mass="9426">MLLALHGDAPSRTNEFQFQSWKGKDGRLFCISTSASADLVEIFSVNFSCKVSLSKYYFRSFLGRVGCPYCSGGCACRLHTLSPLF</sequence>
<dbReference type="AlphaFoldDB" id="A0AAE1CQM8"/>
<evidence type="ECO:0000313" key="1">
    <source>
        <dbReference type="EMBL" id="KAK3727724.1"/>
    </source>
</evidence>
<gene>
    <name evidence="1" type="ORF">RRG08_032680</name>
</gene>
<keyword evidence="2" id="KW-1185">Reference proteome</keyword>
<accession>A0AAE1CQM8</accession>
<dbReference type="Proteomes" id="UP001283361">
    <property type="component" value="Unassembled WGS sequence"/>
</dbReference>
<reference evidence="1" key="1">
    <citation type="journal article" date="2023" name="G3 (Bethesda)">
        <title>A reference genome for the long-term kleptoplast-retaining sea slug Elysia crispata morphotype clarki.</title>
        <authorList>
            <person name="Eastman K.E."/>
            <person name="Pendleton A.L."/>
            <person name="Shaikh M.A."/>
            <person name="Suttiyut T."/>
            <person name="Ogas R."/>
            <person name="Tomko P."/>
            <person name="Gavelis G."/>
            <person name="Widhalm J.R."/>
            <person name="Wisecaver J.H."/>
        </authorList>
    </citation>
    <scope>NUCLEOTIDE SEQUENCE</scope>
    <source>
        <strain evidence="1">ECLA1</strain>
    </source>
</reference>
<proteinExistence type="predicted"/>
<protein>
    <submittedName>
        <fullName evidence="1">Uncharacterized protein</fullName>
    </submittedName>
</protein>
<evidence type="ECO:0000313" key="2">
    <source>
        <dbReference type="Proteomes" id="UP001283361"/>
    </source>
</evidence>
<comment type="caution">
    <text evidence="1">The sequence shown here is derived from an EMBL/GenBank/DDBJ whole genome shotgun (WGS) entry which is preliminary data.</text>
</comment>
<name>A0AAE1CQM8_9GAST</name>
<organism evidence="1 2">
    <name type="scientific">Elysia crispata</name>
    <name type="common">lettuce slug</name>
    <dbReference type="NCBI Taxonomy" id="231223"/>
    <lineage>
        <taxon>Eukaryota</taxon>
        <taxon>Metazoa</taxon>
        <taxon>Spiralia</taxon>
        <taxon>Lophotrochozoa</taxon>
        <taxon>Mollusca</taxon>
        <taxon>Gastropoda</taxon>
        <taxon>Heterobranchia</taxon>
        <taxon>Euthyneura</taxon>
        <taxon>Panpulmonata</taxon>
        <taxon>Sacoglossa</taxon>
        <taxon>Placobranchoidea</taxon>
        <taxon>Plakobranchidae</taxon>
        <taxon>Elysia</taxon>
    </lineage>
</organism>